<dbReference type="AlphaFoldDB" id="A0AAE8AR28"/>
<dbReference type="EMBL" id="QRQU01000001">
    <property type="protein sequence ID" value="RHN27151.1"/>
    <property type="molecule type" value="Genomic_DNA"/>
</dbReference>
<proteinExistence type="predicted"/>
<comment type="caution">
    <text evidence="1">The sequence shown here is derived from an EMBL/GenBank/DDBJ whole genome shotgun (WGS) entry which is preliminary data.</text>
</comment>
<protein>
    <submittedName>
        <fullName evidence="1">Uncharacterized protein</fullName>
    </submittedName>
</protein>
<accession>A0AAE8AR28</accession>
<reference evidence="1 2" key="1">
    <citation type="submission" date="2018-08" db="EMBL/GenBank/DDBJ databases">
        <title>A genome reference for cultivated species of the human gut microbiota.</title>
        <authorList>
            <person name="Zou Y."/>
            <person name="Xue W."/>
            <person name="Luo G."/>
        </authorList>
    </citation>
    <scope>NUCLEOTIDE SEQUENCE [LARGE SCALE GENOMIC DNA]</scope>
    <source>
        <strain evidence="1 2">AF30-12BH</strain>
    </source>
</reference>
<evidence type="ECO:0000313" key="1">
    <source>
        <dbReference type="EMBL" id="RHN27151.1"/>
    </source>
</evidence>
<evidence type="ECO:0000313" key="2">
    <source>
        <dbReference type="Proteomes" id="UP000285725"/>
    </source>
</evidence>
<dbReference type="RefSeq" id="WP_118396457.1">
    <property type="nucleotide sequence ID" value="NZ_CABJDC010000001.1"/>
</dbReference>
<name>A0AAE8AR28_STRPA</name>
<dbReference type="Proteomes" id="UP000285725">
    <property type="component" value="Unassembled WGS sequence"/>
</dbReference>
<gene>
    <name evidence="1" type="ORF">DWZ19_01475</name>
</gene>
<organism evidence="1 2">
    <name type="scientific">Streptococcus parasanguinis</name>
    <dbReference type="NCBI Taxonomy" id="1318"/>
    <lineage>
        <taxon>Bacteria</taxon>
        <taxon>Bacillati</taxon>
        <taxon>Bacillota</taxon>
        <taxon>Bacilli</taxon>
        <taxon>Lactobacillales</taxon>
        <taxon>Streptococcaceae</taxon>
        <taxon>Streptococcus</taxon>
    </lineage>
</organism>
<sequence>MFYFAQDKSTTIEFLKSELMQLLSDMRQEIAASRQAQTCTACQHIQHCINKIQRAKSSVAIALPIESLDLEITALLRKQLLILPPEARKIWDQIKYLDDKYCHLRS</sequence>